<feature type="binding site" evidence="10">
    <location>
        <position position="147"/>
    </location>
    <ligand>
        <name>Mg(2+)</name>
        <dbReference type="ChEBI" id="CHEBI:18420"/>
    </ligand>
</feature>
<name>A0A9D9HN81_9SPIR</name>
<keyword evidence="7 10" id="KW-0784">Thiamine biosynthesis</keyword>
<keyword evidence="6 10" id="KW-0460">Magnesium</keyword>
<dbReference type="NCBIfam" id="NF003933">
    <property type="entry name" value="PRK05444.2-2"/>
    <property type="match status" value="1"/>
</dbReference>
<dbReference type="EC" id="2.2.1.7" evidence="10"/>
<sequence>MNISILENIKSPEDLKKLDKKKLRQLAWLLRQEIISVVSENGGHLASNLGVVELTIALHRVFKSPKDAIIWDVGHQCYTHKLLTGRFNRFNSLRKLGGLSGFPKQSESEHDFFDTGHSSTSISSALGLNVARRLQGQGGKVVAVIGDGALTGGMALEALAHGGQLSNDLIVVLNDNDMSIGKNTGAIAVHLSKLTTTMHYQKFRHYFDKIVAGIPFFGSSLTRMIFRLKRGLKGLFYGNNLFVDLGFEYVGPLDGHNISEMEDVFLKVKNLKKPVVVHVKTKKGKGFLFAENDPANFHGIGPFNITDGKVEKSENYTFTEVFSMLMTETGRKNPKLAAVTAAMTKGTGLSGFRKMFPERFFDVGIAEQHEVTFAAGLAKGGLLPVAALYSTFLQRAIDQVIHDVALQNLHVIFALDRAGPVPHDGETHQGLFDISLLLPVPNIKILSPATMKDFQRLFDYACKTKGPVVIRYPKAVCPPDEPPFNQSVKEGEGVFVHKDGSDLLIICTGGIFAEVQSAANSISRKRNVDIYSLRFIKPVNIKHILNVVLPYRAVLFIEDGIITGGIGKKLESIVNKEFPEKITKVMAFSEKFYPQGSRKEILNMAKMSREHIEKTVEAMRWEYGAYYDM</sequence>
<keyword evidence="9 10" id="KW-0414">Isoprene biosynthesis</keyword>
<dbReference type="Proteomes" id="UP000823638">
    <property type="component" value="Unassembled WGS sequence"/>
</dbReference>
<keyword evidence="4 10" id="KW-0808">Transferase</keyword>
<feature type="binding site" evidence="10">
    <location>
        <begin position="116"/>
        <end position="118"/>
    </location>
    <ligand>
        <name>thiamine diphosphate</name>
        <dbReference type="ChEBI" id="CHEBI:58937"/>
    </ligand>
</feature>
<dbReference type="HAMAP" id="MF_00315">
    <property type="entry name" value="DXP_synth"/>
    <property type="match status" value="1"/>
</dbReference>
<evidence type="ECO:0000313" key="12">
    <source>
        <dbReference type="EMBL" id="MBO8457087.1"/>
    </source>
</evidence>
<feature type="binding site" evidence="10">
    <location>
        <position position="367"/>
    </location>
    <ligand>
        <name>thiamine diphosphate</name>
        <dbReference type="ChEBI" id="CHEBI:58937"/>
    </ligand>
</feature>
<keyword evidence="5 10" id="KW-0479">Metal-binding</keyword>
<dbReference type="Pfam" id="PF02780">
    <property type="entry name" value="Transketolase_C"/>
    <property type="match status" value="1"/>
</dbReference>
<feature type="binding site" evidence="10">
    <location>
        <begin position="148"/>
        <end position="149"/>
    </location>
    <ligand>
        <name>thiamine diphosphate</name>
        <dbReference type="ChEBI" id="CHEBI:58937"/>
    </ligand>
</feature>
<comment type="pathway">
    <text evidence="1 10">Metabolic intermediate biosynthesis; 1-deoxy-D-xylulose 5-phosphate biosynthesis; 1-deoxy-D-xylulose 5-phosphate from D-glyceraldehyde 3-phosphate and pyruvate: step 1/1.</text>
</comment>
<dbReference type="SMART" id="SM00861">
    <property type="entry name" value="Transket_pyr"/>
    <property type="match status" value="1"/>
</dbReference>
<dbReference type="Gene3D" id="3.40.50.920">
    <property type="match status" value="1"/>
</dbReference>
<evidence type="ECO:0000256" key="10">
    <source>
        <dbReference type="HAMAP-Rule" id="MF_00315"/>
    </source>
</evidence>
<dbReference type="Pfam" id="PF02779">
    <property type="entry name" value="Transket_pyr"/>
    <property type="match status" value="1"/>
</dbReference>
<gene>
    <name evidence="10" type="primary">dxs</name>
    <name evidence="12" type="ORF">IAA81_02525</name>
</gene>
<feature type="binding site" evidence="10">
    <location>
        <position position="287"/>
    </location>
    <ligand>
        <name>thiamine diphosphate</name>
        <dbReference type="ChEBI" id="CHEBI:58937"/>
    </ligand>
</feature>
<dbReference type="GO" id="GO:0000287">
    <property type="term" value="F:magnesium ion binding"/>
    <property type="evidence" value="ECO:0007669"/>
    <property type="project" value="UniProtKB-UniRule"/>
</dbReference>
<dbReference type="GO" id="GO:0019288">
    <property type="term" value="P:isopentenyl diphosphate biosynthetic process, methylerythritol 4-phosphate pathway"/>
    <property type="evidence" value="ECO:0007669"/>
    <property type="project" value="TreeGrafter"/>
</dbReference>
<evidence type="ECO:0000256" key="5">
    <source>
        <dbReference type="ARBA" id="ARBA00022723"/>
    </source>
</evidence>
<dbReference type="InterPro" id="IPR005475">
    <property type="entry name" value="Transketolase-like_Pyr-bd"/>
</dbReference>
<feature type="binding site" evidence="10">
    <location>
        <position position="176"/>
    </location>
    <ligand>
        <name>Mg(2+)</name>
        <dbReference type="ChEBI" id="CHEBI:18420"/>
    </ligand>
</feature>
<dbReference type="PANTHER" id="PTHR43322">
    <property type="entry name" value="1-D-DEOXYXYLULOSE 5-PHOSPHATE SYNTHASE-RELATED"/>
    <property type="match status" value="1"/>
</dbReference>
<comment type="function">
    <text evidence="10">Catalyzes the acyloin condensation reaction between C atoms 2 and 3 of pyruvate and glyceraldehyde 3-phosphate to yield 1-deoxy-D-xylulose-5-phosphate (DXP).</text>
</comment>
<dbReference type="GO" id="GO:0008661">
    <property type="term" value="F:1-deoxy-D-xylulose-5-phosphate synthase activity"/>
    <property type="evidence" value="ECO:0007669"/>
    <property type="project" value="UniProtKB-UniRule"/>
</dbReference>
<comment type="cofactor">
    <cofactor evidence="10">
        <name>thiamine diphosphate</name>
        <dbReference type="ChEBI" id="CHEBI:58937"/>
    </cofactor>
    <text evidence="10">Binds 1 thiamine pyrophosphate per subunit.</text>
</comment>
<dbReference type="SUPFAM" id="SSF52518">
    <property type="entry name" value="Thiamin diphosphate-binding fold (THDP-binding)"/>
    <property type="match status" value="1"/>
</dbReference>
<evidence type="ECO:0000256" key="3">
    <source>
        <dbReference type="ARBA" id="ARBA00011738"/>
    </source>
</evidence>
<feature type="domain" description="Transketolase-like pyrimidine-binding" evidence="11">
    <location>
        <begin position="316"/>
        <end position="480"/>
    </location>
</feature>
<organism evidence="12 13">
    <name type="scientific">Candidatus Gallitreponema excrementavium</name>
    <dbReference type="NCBI Taxonomy" id="2840840"/>
    <lineage>
        <taxon>Bacteria</taxon>
        <taxon>Pseudomonadati</taxon>
        <taxon>Spirochaetota</taxon>
        <taxon>Spirochaetia</taxon>
        <taxon>Spirochaetales</taxon>
        <taxon>Candidatus Gallitreponema</taxon>
    </lineage>
</organism>
<dbReference type="Pfam" id="PF13292">
    <property type="entry name" value="DXP_synthase_N"/>
    <property type="match status" value="1"/>
</dbReference>
<accession>A0A9D9HN81</accession>
<comment type="caution">
    <text evidence="12">The sequence shown here is derived from an EMBL/GenBank/DDBJ whole genome shotgun (WGS) entry which is preliminary data.</text>
</comment>
<dbReference type="NCBIfam" id="TIGR00204">
    <property type="entry name" value="dxs"/>
    <property type="match status" value="1"/>
</dbReference>
<evidence type="ECO:0000256" key="4">
    <source>
        <dbReference type="ARBA" id="ARBA00022679"/>
    </source>
</evidence>
<reference evidence="12" key="1">
    <citation type="submission" date="2020-10" db="EMBL/GenBank/DDBJ databases">
        <authorList>
            <person name="Gilroy R."/>
        </authorList>
    </citation>
    <scope>NUCLEOTIDE SEQUENCE</scope>
    <source>
        <strain evidence="12">10532</strain>
    </source>
</reference>
<dbReference type="Gene3D" id="3.40.50.970">
    <property type="match status" value="2"/>
</dbReference>
<dbReference type="InterPro" id="IPR009014">
    <property type="entry name" value="Transketo_C/PFOR_II"/>
</dbReference>
<dbReference type="GO" id="GO:0005829">
    <property type="term" value="C:cytosol"/>
    <property type="evidence" value="ECO:0007669"/>
    <property type="project" value="TreeGrafter"/>
</dbReference>
<comment type="catalytic activity">
    <reaction evidence="10">
        <text>D-glyceraldehyde 3-phosphate + pyruvate + H(+) = 1-deoxy-D-xylulose 5-phosphate + CO2</text>
        <dbReference type="Rhea" id="RHEA:12605"/>
        <dbReference type="ChEBI" id="CHEBI:15361"/>
        <dbReference type="ChEBI" id="CHEBI:15378"/>
        <dbReference type="ChEBI" id="CHEBI:16526"/>
        <dbReference type="ChEBI" id="CHEBI:57792"/>
        <dbReference type="ChEBI" id="CHEBI:59776"/>
        <dbReference type="EC" id="2.2.1.7"/>
    </reaction>
</comment>
<dbReference type="InterPro" id="IPR029061">
    <property type="entry name" value="THDP-binding"/>
</dbReference>
<dbReference type="SUPFAM" id="SSF52922">
    <property type="entry name" value="TK C-terminal domain-like"/>
    <property type="match status" value="1"/>
</dbReference>
<dbReference type="PROSITE" id="PS00801">
    <property type="entry name" value="TRANSKETOLASE_1"/>
    <property type="match status" value="1"/>
</dbReference>
<protein>
    <recommendedName>
        <fullName evidence="10">1-deoxy-D-xylulose-5-phosphate synthase</fullName>
        <ecNumber evidence="10">2.2.1.7</ecNumber>
    </recommendedName>
    <alternativeName>
        <fullName evidence="10">1-deoxyxylulose-5-phosphate synthase</fullName>
        <shortName evidence="10">DXP synthase</shortName>
        <shortName evidence="10">DXPS</shortName>
    </alternativeName>
</protein>
<dbReference type="InterPro" id="IPR033248">
    <property type="entry name" value="Transketolase_C"/>
</dbReference>
<evidence type="ECO:0000256" key="9">
    <source>
        <dbReference type="ARBA" id="ARBA00023229"/>
    </source>
</evidence>
<dbReference type="AlphaFoldDB" id="A0A9D9HN81"/>
<dbReference type="InterPro" id="IPR049557">
    <property type="entry name" value="Transketolase_CS"/>
</dbReference>
<dbReference type="InterPro" id="IPR005477">
    <property type="entry name" value="Dxylulose-5-P_synthase"/>
</dbReference>
<reference evidence="12" key="2">
    <citation type="journal article" date="2021" name="PeerJ">
        <title>Extensive microbial diversity within the chicken gut microbiome revealed by metagenomics and culture.</title>
        <authorList>
            <person name="Gilroy R."/>
            <person name="Ravi A."/>
            <person name="Getino M."/>
            <person name="Pursley I."/>
            <person name="Horton D.L."/>
            <person name="Alikhan N.F."/>
            <person name="Baker D."/>
            <person name="Gharbi K."/>
            <person name="Hall N."/>
            <person name="Watson M."/>
            <person name="Adriaenssens E.M."/>
            <person name="Foster-Nyarko E."/>
            <person name="Jarju S."/>
            <person name="Secka A."/>
            <person name="Antonio M."/>
            <person name="Oren A."/>
            <person name="Chaudhuri R.R."/>
            <person name="La Ragione R."/>
            <person name="Hildebrand F."/>
            <person name="Pallen M.J."/>
        </authorList>
    </citation>
    <scope>NUCLEOTIDE SEQUENCE</scope>
    <source>
        <strain evidence="12">10532</strain>
    </source>
</reference>
<dbReference type="EMBL" id="JADIMM010000029">
    <property type="protein sequence ID" value="MBO8457087.1"/>
    <property type="molecule type" value="Genomic_DNA"/>
</dbReference>
<proteinExistence type="inferred from homology"/>
<evidence type="ECO:0000259" key="11">
    <source>
        <dbReference type="SMART" id="SM00861"/>
    </source>
</evidence>
<dbReference type="GO" id="GO:0009228">
    <property type="term" value="P:thiamine biosynthetic process"/>
    <property type="evidence" value="ECO:0007669"/>
    <property type="project" value="UniProtKB-UniRule"/>
</dbReference>
<evidence type="ECO:0000256" key="6">
    <source>
        <dbReference type="ARBA" id="ARBA00022842"/>
    </source>
</evidence>
<evidence type="ECO:0000256" key="7">
    <source>
        <dbReference type="ARBA" id="ARBA00022977"/>
    </source>
</evidence>
<dbReference type="CDD" id="cd07033">
    <property type="entry name" value="TPP_PYR_DXS_TK_like"/>
    <property type="match status" value="1"/>
</dbReference>
<keyword evidence="8 10" id="KW-0786">Thiamine pyrophosphate</keyword>
<dbReference type="GO" id="GO:0016114">
    <property type="term" value="P:terpenoid biosynthetic process"/>
    <property type="evidence" value="ECO:0007669"/>
    <property type="project" value="UniProtKB-UniRule"/>
</dbReference>
<evidence type="ECO:0000313" key="13">
    <source>
        <dbReference type="Proteomes" id="UP000823638"/>
    </source>
</evidence>
<comment type="similarity">
    <text evidence="2 10">Belongs to the transketolase family. DXPS subfamily.</text>
</comment>
<feature type="binding site" evidence="10">
    <location>
        <position position="75"/>
    </location>
    <ligand>
        <name>thiamine diphosphate</name>
        <dbReference type="ChEBI" id="CHEBI:58937"/>
    </ligand>
</feature>
<comment type="cofactor">
    <cofactor evidence="10">
        <name>Mg(2+)</name>
        <dbReference type="ChEBI" id="CHEBI:18420"/>
    </cofactor>
    <text evidence="10">Binds 1 Mg(2+) ion per subunit.</text>
</comment>
<feature type="binding site" evidence="10">
    <location>
        <position position="176"/>
    </location>
    <ligand>
        <name>thiamine diphosphate</name>
        <dbReference type="ChEBI" id="CHEBI:58937"/>
    </ligand>
</feature>
<evidence type="ECO:0000256" key="1">
    <source>
        <dbReference type="ARBA" id="ARBA00004980"/>
    </source>
</evidence>
<evidence type="ECO:0000256" key="8">
    <source>
        <dbReference type="ARBA" id="ARBA00023052"/>
    </source>
</evidence>
<dbReference type="CDD" id="cd02007">
    <property type="entry name" value="TPP_DXS"/>
    <property type="match status" value="1"/>
</dbReference>
<dbReference type="GO" id="GO:0030976">
    <property type="term" value="F:thiamine pyrophosphate binding"/>
    <property type="evidence" value="ECO:0007669"/>
    <property type="project" value="UniProtKB-UniRule"/>
</dbReference>
<comment type="subunit">
    <text evidence="3 10">Homodimer.</text>
</comment>
<evidence type="ECO:0000256" key="2">
    <source>
        <dbReference type="ARBA" id="ARBA00011081"/>
    </source>
</evidence>
<dbReference type="PANTHER" id="PTHR43322:SF5">
    <property type="entry name" value="1-DEOXY-D-XYLULOSE-5-PHOSPHATE SYNTHASE, CHLOROPLASTIC"/>
    <property type="match status" value="1"/>
</dbReference>